<reference evidence="3" key="2">
    <citation type="journal article" date="2014" name="PLoS ONE">
        <title>Genome and Transcriptome Analysis of the Fungal Pathogen Fusarium oxysporum f. sp. cubense Causing Banana Vascular Wilt Disease.</title>
        <authorList>
            <person name="Guo L."/>
            <person name="Han L."/>
            <person name="Yang L."/>
            <person name="Zeng H."/>
            <person name="Fan D."/>
            <person name="Zhu Y."/>
            <person name="Feng Y."/>
            <person name="Wang G."/>
            <person name="Peng C."/>
            <person name="Jiang X."/>
            <person name="Zhou D."/>
            <person name="Ni P."/>
            <person name="Liang C."/>
            <person name="Liu L."/>
            <person name="Wang J."/>
            <person name="Mao C."/>
            <person name="Fang X."/>
            <person name="Peng M."/>
            <person name="Huang J."/>
        </authorList>
    </citation>
    <scope>NUCLEOTIDE SEQUENCE [LARGE SCALE GENOMIC DNA]</scope>
    <source>
        <strain evidence="3">race 1</strain>
    </source>
</reference>
<dbReference type="VEuPathDB" id="FungiDB:FOC1_g10002453"/>
<organism evidence="2 3">
    <name type="scientific">Fusarium oxysporum f. sp. cubense (strain race 1)</name>
    <name type="common">Panama disease fungus</name>
    <dbReference type="NCBI Taxonomy" id="1229664"/>
    <lineage>
        <taxon>Eukaryota</taxon>
        <taxon>Fungi</taxon>
        <taxon>Dikarya</taxon>
        <taxon>Ascomycota</taxon>
        <taxon>Pezizomycotina</taxon>
        <taxon>Sordariomycetes</taxon>
        <taxon>Hypocreomycetidae</taxon>
        <taxon>Hypocreales</taxon>
        <taxon>Nectriaceae</taxon>
        <taxon>Fusarium</taxon>
        <taxon>Fusarium oxysporum species complex</taxon>
    </lineage>
</organism>
<dbReference type="Gene3D" id="2.120.10.10">
    <property type="match status" value="1"/>
</dbReference>
<dbReference type="HOGENOM" id="CLU_036301_0_1_1"/>
<dbReference type="STRING" id="1229664.N4UI56"/>
<keyword evidence="1" id="KW-0732">Signal</keyword>
<reference evidence="3" key="1">
    <citation type="submission" date="2012-09" db="EMBL/GenBank/DDBJ databases">
        <title>Genome sequencing and comparative transcriptomics of race 1 and race 4 of banana pathogen: Fusarium oxysporum f. sp. cubense.</title>
        <authorList>
            <person name="Fang X."/>
            <person name="Huang J."/>
        </authorList>
    </citation>
    <scope>NUCLEOTIDE SEQUENCE [LARGE SCALE GENOMIC DNA]</scope>
    <source>
        <strain evidence="3">race 1</strain>
    </source>
</reference>
<protein>
    <recommendedName>
        <fullName evidence="4">BNR/Asp-box repeat domain protein</fullName>
    </recommendedName>
</protein>
<evidence type="ECO:0000313" key="3">
    <source>
        <dbReference type="Proteomes" id="UP000016928"/>
    </source>
</evidence>
<dbReference type="EMBL" id="KB730009">
    <property type="protein sequence ID" value="ENH74909.1"/>
    <property type="molecule type" value="Genomic_DNA"/>
</dbReference>
<dbReference type="InterPro" id="IPR036278">
    <property type="entry name" value="Sialidase_sf"/>
</dbReference>
<dbReference type="SUPFAM" id="SSF50939">
    <property type="entry name" value="Sialidases"/>
    <property type="match status" value="1"/>
</dbReference>
<feature type="signal peptide" evidence="1">
    <location>
        <begin position="1"/>
        <end position="21"/>
    </location>
</feature>
<accession>N4UI56</accession>
<dbReference type="PANTHER" id="PTHR38792:SF3">
    <property type="entry name" value="BNR_ASP-BOX REPEAT DOMAIN PROTEIN (AFU_ORTHOLOGUE AFUA_7G06430)-RELATED"/>
    <property type="match status" value="1"/>
</dbReference>
<sequence length="388" mass="43013">MFNFMLASLAVASSLQSLASASAISPRAPRPWNNFNNNVVFTPPTSWVDPRTLYARTLQLSDKSLLITCEIYSPEDPLSLPIFRSTDGGATWKEHSRFRDQVNGWGMAYQPILYSLPERFGGYPAGTILAVGTSLPSNKSHAYIDMYASTDCAKTFKFLSHVAYGPGPETVLNGDKAIWEAFLLMYKGKLIVYYSDQRDPRYGQKLVHTTTTDLRKWSPIVNDVAMDYYDGRPGMTTVAHIPINNNYIMTFENCGAPVENCQVNYIVSNDPTKFFGKPIQPIVSNDTAAMSPYGSPFIIWAPLKAGSKDGILIANGNSDSDVYINDYRALPENWMRVNINQKNGYSRDLRVIKDNRGNLKLLVASGGNFGEADTNALIVGVVDIPQKV</sequence>
<gene>
    <name evidence="2" type="ORF">FOC1_g10002453</name>
</gene>
<feature type="chain" id="PRO_5004120988" description="BNR/Asp-box repeat domain protein" evidence="1">
    <location>
        <begin position="22"/>
        <end position="388"/>
    </location>
</feature>
<name>N4UI56_FUSC1</name>
<dbReference type="PANTHER" id="PTHR38792">
    <property type="entry name" value="BNR/ASP-BOX REPEAT DOMAIN PROTEIN (AFU_ORTHOLOGUE AFUA_7G06430)-RELATED"/>
    <property type="match status" value="1"/>
</dbReference>
<evidence type="ECO:0000256" key="1">
    <source>
        <dbReference type="SAM" id="SignalP"/>
    </source>
</evidence>
<evidence type="ECO:0000313" key="2">
    <source>
        <dbReference type="EMBL" id="ENH74909.1"/>
    </source>
</evidence>
<dbReference type="AlphaFoldDB" id="N4UI56"/>
<proteinExistence type="predicted"/>
<dbReference type="Proteomes" id="UP000016928">
    <property type="component" value="Unassembled WGS sequence"/>
</dbReference>
<evidence type="ECO:0008006" key="4">
    <source>
        <dbReference type="Google" id="ProtNLM"/>
    </source>
</evidence>
<dbReference type="OrthoDB" id="2130735at2759"/>